<dbReference type="GO" id="GO:0032259">
    <property type="term" value="P:methylation"/>
    <property type="evidence" value="ECO:0007669"/>
    <property type="project" value="UniProtKB-KW"/>
</dbReference>
<evidence type="ECO:0000313" key="2">
    <source>
        <dbReference type="EMBL" id="BCA29433.1"/>
    </source>
</evidence>
<evidence type="ECO:0000256" key="1">
    <source>
        <dbReference type="SAM" id="MobiDB-lite"/>
    </source>
</evidence>
<keyword evidence="2" id="KW-0489">Methyltransferase</keyword>
<dbReference type="GO" id="GO:0008168">
    <property type="term" value="F:methyltransferase activity"/>
    <property type="evidence" value="ECO:0007669"/>
    <property type="project" value="UniProtKB-KW"/>
</dbReference>
<dbReference type="Proteomes" id="UP000501237">
    <property type="component" value="Chromosome"/>
</dbReference>
<dbReference type="AlphaFoldDB" id="A0A679GG49"/>
<proteinExistence type="predicted"/>
<feature type="compositionally biased region" description="Polar residues" evidence="1">
    <location>
        <begin position="124"/>
        <end position="145"/>
    </location>
</feature>
<gene>
    <name evidence="2" type="primary">gbt_2</name>
    <name evidence="2" type="ORF">PtoMrB4_34100</name>
</gene>
<accession>A0A679GG49</accession>
<reference evidence="2 3" key="1">
    <citation type="journal article" date="2020" name="Microbiol. Resour. Announc.">
        <title>Complete genome sequence of Pseudomonas otitidis strain MrB4, isolated from Lake Biwa in Japan.</title>
        <authorList>
            <person name="Miyazaki K."/>
            <person name="Hase E."/>
            <person name="Maruya T."/>
        </authorList>
    </citation>
    <scope>NUCLEOTIDE SEQUENCE [LARGE SCALE GENOMIC DNA]</scope>
    <source>
        <strain evidence="2 3">MrB4</strain>
    </source>
</reference>
<dbReference type="KEGG" id="poj:PtoMrB4_34100"/>
<sequence>MTTHSLVRWHHSKHGFALLGLASALTLAPDARAVEFSFADGEVTGTLDTTVSYGQMWRVQGQAKDNDALNGNDGNRNFDTGLVSEVFKVTSELEAKYQNYGVFVRGSAFYDTQVMDKRNDFEKNNPNQEPSQNYPDNSSFTQGTRHTAGRSADILDAYVYGNWDLYDHPLTARLGKQVFNWGEGLFYRGVSVANPLDATKYRLPGAQVKEVIIPVEAFSFNVGLTDSLSLEAYYQFKWKPTQMDAVGSYYSTSDIFGAGGEAAYASIPDLAPALAAYDFATTLPGGLGTGPNQAGRYIDPATGTFKVSSVQSDAKARNGGQFGISLHYIAEALNYTDFGFYFANYHTKEPVQQVDFGGYNGVDMATLGSILGPATAQALATVDMSQNANVRRRYVEDVRVMGLSFSTTIGDASVFGELAYKPNLPIAVSATNDILGDLLAQGIAGTAALYDANQPAANACAQVANQRLCRGGKVANYERVEAFNASLGTIYNFGPSLGFDALTGVAEVATEQLHGSSLTYTGHGPNAVPRKFVGTPDLPSNPIDRESYGYTVSMRGTWNNVYAGVNLSPFVVHSYDFKGNSHLTGSFMEGRKAYTVGIRADYLKRFEAGLQYTAFTGAGTSNLIRDRDNVSFDVQYSF</sequence>
<name>A0A679GG49_9GAMM</name>
<keyword evidence="2" id="KW-0808">Transferase</keyword>
<dbReference type="RefSeq" id="WP_172434020.1">
    <property type="nucleotide sequence ID" value="NZ_AP022642.1"/>
</dbReference>
<dbReference type="InterPro" id="IPR010727">
    <property type="entry name" value="DUF1302"/>
</dbReference>
<protein>
    <submittedName>
        <fullName evidence="2">Glycine/betaine transmethylase</fullName>
    </submittedName>
</protein>
<dbReference type="Pfam" id="PF06980">
    <property type="entry name" value="DUF1302"/>
    <property type="match status" value="1"/>
</dbReference>
<feature type="region of interest" description="Disordered" evidence="1">
    <location>
        <begin position="119"/>
        <end position="146"/>
    </location>
</feature>
<dbReference type="GeneID" id="57398627"/>
<evidence type="ECO:0000313" key="3">
    <source>
        <dbReference type="Proteomes" id="UP000501237"/>
    </source>
</evidence>
<organism evidence="2 3">
    <name type="scientific">Metapseudomonas otitidis</name>
    <dbReference type="NCBI Taxonomy" id="319939"/>
    <lineage>
        <taxon>Bacteria</taxon>
        <taxon>Pseudomonadati</taxon>
        <taxon>Pseudomonadota</taxon>
        <taxon>Gammaproteobacteria</taxon>
        <taxon>Pseudomonadales</taxon>
        <taxon>Pseudomonadaceae</taxon>
        <taxon>Metapseudomonas</taxon>
    </lineage>
</organism>
<dbReference type="EMBL" id="AP022642">
    <property type="protein sequence ID" value="BCA29433.1"/>
    <property type="molecule type" value="Genomic_DNA"/>
</dbReference>